<evidence type="ECO:0000256" key="1">
    <source>
        <dbReference type="ARBA" id="ARBA00000077"/>
    </source>
</evidence>
<dbReference type="InterPro" id="IPR012337">
    <property type="entry name" value="RNaseH-like_sf"/>
</dbReference>
<protein>
    <recommendedName>
        <fullName evidence="11">Ribonuclease</fullName>
        <ecNumber evidence="11">3.1.26.4</ecNumber>
    </recommendedName>
</protein>
<dbReference type="InterPro" id="IPR004649">
    <property type="entry name" value="RNase_H2_suA"/>
</dbReference>
<dbReference type="EMBL" id="AP018732">
    <property type="protein sequence ID" value="BBE41543.1"/>
    <property type="molecule type" value="Genomic_DNA"/>
</dbReference>
<dbReference type="AlphaFoldDB" id="A0A4P2VDR3"/>
<evidence type="ECO:0000313" key="13">
    <source>
        <dbReference type="EMBL" id="BBE41543.1"/>
    </source>
</evidence>
<reference evidence="13 14" key="1">
    <citation type="journal article" date="2019" name="ISME J.">
        <title>Isolation and characterization of a thermophilic sulfur- and iron-reducing thaumarchaeote from a terrestrial acidic hot spring.</title>
        <authorList>
            <person name="Kato S."/>
            <person name="Itoh T."/>
            <person name="Yuki M."/>
            <person name="Nagamori M."/>
            <person name="Ohnishi M."/>
            <person name="Uematsu K."/>
            <person name="Suzuki K."/>
            <person name="Takashina T."/>
            <person name="Ohkuma M."/>
        </authorList>
    </citation>
    <scope>NUCLEOTIDE SEQUENCE [LARGE SCALE GENOMIC DNA]</scope>
    <source>
        <strain evidence="13 14">NAS-02</strain>
    </source>
</reference>
<feature type="domain" description="RNase H type-2" evidence="12">
    <location>
        <begin position="1"/>
        <end position="210"/>
    </location>
</feature>
<name>A0A4P2VDR3_9ARCH</name>
<dbReference type="PANTHER" id="PTHR10954">
    <property type="entry name" value="RIBONUCLEASE H2 SUBUNIT A"/>
    <property type="match status" value="1"/>
</dbReference>
<dbReference type="NCBIfam" id="TIGR00729">
    <property type="entry name" value="ribonuclease HII"/>
    <property type="match status" value="1"/>
</dbReference>
<dbReference type="GO" id="GO:0032299">
    <property type="term" value="C:ribonuclease H2 complex"/>
    <property type="evidence" value="ECO:0007669"/>
    <property type="project" value="TreeGrafter"/>
</dbReference>
<comment type="function">
    <text evidence="3 11">Endonuclease that specifically degrades the RNA of RNA-DNA hybrids.</text>
</comment>
<keyword evidence="7 10" id="KW-0479">Metal-binding</keyword>
<comment type="catalytic activity">
    <reaction evidence="1 10 11">
        <text>Endonucleolytic cleavage to 5'-phosphomonoester.</text>
        <dbReference type="EC" id="3.1.26.4"/>
    </reaction>
</comment>
<dbReference type="InterPro" id="IPR024567">
    <property type="entry name" value="RNase_HII/HIII_dom"/>
</dbReference>
<evidence type="ECO:0000256" key="5">
    <source>
        <dbReference type="ARBA" id="ARBA00022490"/>
    </source>
</evidence>
<evidence type="ECO:0000313" key="14">
    <source>
        <dbReference type="Proteomes" id="UP000509448"/>
    </source>
</evidence>
<proteinExistence type="inferred from homology"/>
<dbReference type="GO" id="GO:0043137">
    <property type="term" value="P:DNA replication, removal of RNA primer"/>
    <property type="evidence" value="ECO:0007669"/>
    <property type="project" value="TreeGrafter"/>
</dbReference>
<dbReference type="Pfam" id="PF01351">
    <property type="entry name" value="RNase_HII"/>
    <property type="match status" value="1"/>
</dbReference>
<keyword evidence="9 10" id="KW-0378">Hydrolase</keyword>
<dbReference type="InterPro" id="IPR001352">
    <property type="entry name" value="RNase_HII/HIII"/>
</dbReference>
<organism evidence="13 14">
    <name type="scientific">Conexivisphaera calida</name>
    <dbReference type="NCBI Taxonomy" id="1874277"/>
    <lineage>
        <taxon>Archaea</taxon>
        <taxon>Nitrososphaerota</taxon>
        <taxon>Conexivisphaeria</taxon>
        <taxon>Conexivisphaerales</taxon>
        <taxon>Conexivisphaeraceae</taxon>
        <taxon>Conexivisphaera</taxon>
    </lineage>
</organism>
<dbReference type="Proteomes" id="UP000509448">
    <property type="component" value="Chromosome"/>
</dbReference>
<dbReference type="Gene3D" id="3.30.420.10">
    <property type="entry name" value="Ribonuclease H-like superfamily/Ribonuclease H"/>
    <property type="match status" value="1"/>
</dbReference>
<keyword evidence="5" id="KW-0963">Cytoplasm</keyword>
<dbReference type="GO" id="GO:0004523">
    <property type="term" value="F:RNA-DNA hybrid ribonuclease activity"/>
    <property type="evidence" value="ECO:0007669"/>
    <property type="project" value="UniProtKB-UniRule"/>
</dbReference>
<comment type="cofactor">
    <cofactor evidence="10">
        <name>Mn(2+)</name>
        <dbReference type="ChEBI" id="CHEBI:29035"/>
    </cofactor>
    <cofactor evidence="10">
        <name>Mg(2+)</name>
        <dbReference type="ChEBI" id="CHEBI:18420"/>
    </cofactor>
    <text evidence="10">Manganese or magnesium. Binds 1 divalent metal ion per monomer in the absence of substrate. May bind a second metal ion after substrate binding.</text>
</comment>
<dbReference type="GeneID" id="55583957"/>
<dbReference type="GO" id="GO:0006298">
    <property type="term" value="P:mismatch repair"/>
    <property type="evidence" value="ECO:0007669"/>
    <property type="project" value="TreeGrafter"/>
</dbReference>
<dbReference type="InterPro" id="IPR036397">
    <property type="entry name" value="RNaseH_sf"/>
</dbReference>
<dbReference type="RefSeq" id="WP_174447880.1">
    <property type="nucleotide sequence ID" value="NZ_AP018732.1"/>
</dbReference>
<comment type="similarity">
    <text evidence="11">Belongs to the RNase HII family.</text>
</comment>
<dbReference type="OrthoDB" id="33866at2157"/>
<dbReference type="GO" id="GO:0046872">
    <property type="term" value="F:metal ion binding"/>
    <property type="evidence" value="ECO:0007669"/>
    <property type="project" value="UniProtKB-KW"/>
</dbReference>
<evidence type="ECO:0000256" key="6">
    <source>
        <dbReference type="ARBA" id="ARBA00022722"/>
    </source>
</evidence>
<dbReference type="PANTHER" id="PTHR10954:SF23">
    <property type="entry name" value="RIBONUCLEASE"/>
    <property type="match status" value="1"/>
</dbReference>
<evidence type="ECO:0000256" key="9">
    <source>
        <dbReference type="ARBA" id="ARBA00022801"/>
    </source>
</evidence>
<dbReference type="SUPFAM" id="SSF53098">
    <property type="entry name" value="Ribonuclease H-like"/>
    <property type="match status" value="1"/>
</dbReference>
<accession>A0A4P2VDR3</accession>
<comment type="cofactor">
    <cofactor evidence="2">
        <name>Mg(2+)</name>
        <dbReference type="ChEBI" id="CHEBI:18420"/>
    </cofactor>
</comment>
<gene>
    <name evidence="13" type="ORF">NAS2_0137</name>
</gene>
<keyword evidence="6 10" id="KW-0540">Nuclease</keyword>
<evidence type="ECO:0000256" key="11">
    <source>
        <dbReference type="RuleBase" id="RU003515"/>
    </source>
</evidence>
<evidence type="ECO:0000256" key="8">
    <source>
        <dbReference type="ARBA" id="ARBA00022759"/>
    </source>
</evidence>
<dbReference type="CDD" id="cd07180">
    <property type="entry name" value="RNase_HII_archaea_like"/>
    <property type="match status" value="1"/>
</dbReference>
<evidence type="ECO:0000259" key="12">
    <source>
        <dbReference type="PROSITE" id="PS51975"/>
    </source>
</evidence>
<dbReference type="InterPro" id="IPR023160">
    <property type="entry name" value="RNase_HII_hlx-loop-hlx_cap_dom"/>
</dbReference>
<keyword evidence="8 10" id="KW-0255">Endonuclease</keyword>
<dbReference type="PROSITE" id="PS51975">
    <property type="entry name" value="RNASE_H_2"/>
    <property type="match status" value="1"/>
</dbReference>
<evidence type="ECO:0000256" key="10">
    <source>
        <dbReference type="PROSITE-ProRule" id="PRU01319"/>
    </source>
</evidence>
<evidence type="ECO:0000256" key="2">
    <source>
        <dbReference type="ARBA" id="ARBA00001946"/>
    </source>
</evidence>
<evidence type="ECO:0000256" key="4">
    <source>
        <dbReference type="ARBA" id="ARBA00004496"/>
    </source>
</evidence>
<dbReference type="KEGG" id="ccai:NAS2_0137"/>
<sequence length="210" mass="22768">MRIAGLDEAGRGSLLGPLAVAVVAVRAEDQPRLLEMGAKDSKKLSPRTRRRVARDISRSADARALLIPHWTVDSSTRARGGNLNSLEAAAFAKLICDVRPDVAIVDAPDPRPARFGALVEDLARSAGCHARIVARHHADARYVIVGAASVIAKVTRDDAIIGYSSRYGAIGSGYPHDGSTLEFVNQWRHLWGDYPYIVRREWATLKVGPA</sequence>
<evidence type="ECO:0000256" key="7">
    <source>
        <dbReference type="ARBA" id="ARBA00022723"/>
    </source>
</evidence>
<dbReference type="EC" id="3.1.26.4" evidence="11"/>
<feature type="binding site" evidence="10">
    <location>
        <position position="7"/>
    </location>
    <ligand>
        <name>a divalent metal cation</name>
        <dbReference type="ChEBI" id="CHEBI:60240"/>
    </ligand>
</feature>
<evidence type="ECO:0000256" key="3">
    <source>
        <dbReference type="ARBA" id="ARBA00004065"/>
    </source>
</evidence>
<comment type="subcellular location">
    <subcellularLocation>
        <location evidence="4">Cytoplasm</location>
    </subcellularLocation>
</comment>
<dbReference type="Gene3D" id="1.10.10.460">
    <property type="entry name" value="Ribonuclease hii. Domain 2"/>
    <property type="match status" value="1"/>
</dbReference>
<feature type="binding site" evidence="10">
    <location>
        <position position="106"/>
    </location>
    <ligand>
        <name>a divalent metal cation</name>
        <dbReference type="ChEBI" id="CHEBI:60240"/>
    </ligand>
</feature>
<dbReference type="GO" id="GO:0005737">
    <property type="term" value="C:cytoplasm"/>
    <property type="evidence" value="ECO:0007669"/>
    <property type="project" value="UniProtKB-SubCell"/>
</dbReference>
<keyword evidence="14" id="KW-1185">Reference proteome</keyword>
<dbReference type="GO" id="GO:0003723">
    <property type="term" value="F:RNA binding"/>
    <property type="evidence" value="ECO:0007669"/>
    <property type="project" value="UniProtKB-UniRule"/>
</dbReference>
<feature type="binding site" evidence="10">
    <location>
        <position position="8"/>
    </location>
    <ligand>
        <name>a divalent metal cation</name>
        <dbReference type="ChEBI" id="CHEBI:60240"/>
    </ligand>
</feature>